<dbReference type="Proteomes" id="UP000054270">
    <property type="component" value="Unassembled WGS sequence"/>
</dbReference>
<sequence>MLHATRFEDWELHSSYIELGRLQPSNVSLLKCYVHDLDDVDIKIDADAISLREHVNHPVFPALGLLTLTGFSFMELFQLGPQWARNFEANGADFCICIDHFTFHKRGLGDGAGSRSIHAFLQTIALRGAYDSFQLILTNMAIDYLPTIRPEKYRIPFTDISFDDVSQDFLTAFFSSVTTAGLVEPVRRISFDNCSIPPIDRDARVATDLLLISNTTIYPSEPDAEVHLNDSIYNAVSAFHPARLAISMCDDLSDTFFEWLSGDDDHVDAKALWQLYIQYCNGFTARGLCAFVQSRIAQSIKHGAGNVSPIKHLLVRGDYFPSLTQADAQWFRAAENEVDVYGVLKCYVHDLDDVDIKIDADAISLREHVNHPVFPALGLLTLTGFSFMELFQLGPQWARNFEANGADFCICIDHFTFHKRGLGDGAGSRSIHAFLQTIALRGAYDSFQLILTNMAIDYLPTIRPEKYRIPFTDISFDDVSQDFLTAFFSSVTTAGLVEPVRRISFDNCSIPPIDRDARVATDLLLISNTTIYPSEPDAEVHLNDSIYNAVSAFHPARLAISMCDDLSDTFFEWLSGDDDHVDAKALWQLYIQYCNGFTARGLCAFVQSRIAQSIKHGAGNVSPIKHLLVRGDYFPSLTQADAQWFRAAENEVDVYGGPIVEVFRGDPVAKTQCRQVWQL</sequence>
<evidence type="ECO:0000313" key="1">
    <source>
        <dbReference type="EMBL" id="KJA20985.1"/>
    </source>
</evidence>
<organism evidence="1 2">
    <name type="scientific">Hypholoma sublateritium (strain FD-334 SS-4)</name>
    <dbReference type="NCBI Taxonomy" id="945553"/>
    <lineage>
        <taxon>Eukaryota</taxon>
        <taxon>Fungi</taxon>
        <taxon>Dikarya</taxon>
        <taxon>Basidiomycota</taxon>
        <taxon>Agaricomycotina</taxon>
        <taxon>Agaricomycetes</taxon>
        <taxon>Agaricomycetidae</taxon>
        <taxon>Agaricales</taxon>
        <taxon>Agaricineae</taxon>
        <taxon>Strophariaceae</taxon>
        <taxon>Hypholoma</taxon>
    </lineage>
</organism>
<dbReference type="AlphaFoldDB" id="A0A0D2PM72"/>
<proteinExistence type="predicted"/>
<dbReference type="STRING" id="945553.A0A0D2PM72"/>
<protein>
    <submittedName>
        <fullName evidence="1">Uncharacterized protein</fullName>
    </submittedName>
</protein>
<gene>
    <name evidence="1" type="ORF">HYPSUDRAFT_203375</name>
</gene>
<reference evidence="2" key="1">
    <citation type="submission" date="2014-04" db="EMBL/GenBank/DDBJ databases">
        <title>Evolutionary Origins and Diversification of the Mycorrhizal Mutualists.</title>
        <authorList>
            <consortium name="DOE Joint Genome Institute"/>
            <consortium name="Mycorrhizal Genomics Consortium"/>
            <person name="Kohler A."/>
            <person name="Kuo A."/>
            <person name="Nagy L.G."/>
            <person name="Floudas D."/>
            <person name="Copeland A."/>
            <person name="Barry K.W."/>
            <person name="Cichocki N."/>
            <person name="Veneault-Fourrey C."/>
            <person name="LaButti K."/>
            <person name="Lindquist E.A."/>
            <person name="Lipzen A."/>
            <person name="Lundell T."/>
            <person name="Morin E."/>
            <person name="Murat C."/>
            <person name="Riley R."/>
            <person name="Ohm R."/>
            <person name="Sun H."/>
            <person name="Tunlid A."/>
            <person name="Henrissat B."/>
            <person name="Grigoriev I.V."/>
            <person name="Hibbett D.S."/>
            <person name="Martin F."/>
        </authorList>
    </citation>
    <scope>NUCLEOTIDE SEQUENCE [LARGE SCALE GENOMIC DNA]</scope>
    <source>
        <strain evidence="2">FD-334 SS-4</strain>
    </source>
</reference>
<dbReference type="EMBL" id="KN817562">
    <property type="protein sequence ID" value="KJA20985.1"/>
    <property type="molecule type" value="Genomic_DNA"/>
</dbReference>
<keyword evidence="2" id="KW-1185">Reference proteome</keyword>
<name>A0A0D2PM72_HYPSF</name>
<evidence type="ECO:0000313" key="2">
    <source>
        <dbReference type="Proteomes" id="UP000054270"/>
    </source>
</evidence>
<accession>A0A0D2PM72</accession>